<evidence type="ECO:0000256" key="2">
    <source>
        <dbReference type="SAM" id="SignalP"/>
    </source>
</evidence>
<dbReference type="PANTHER" id="PTHR10003">
    <property type="entry name" value="SUPEROXIDE DISMUTASE CU-ZN -RELATED"/>
    <property type="match status" value="1"/>
</dbReference>
<organism evidence="4 6">
    <name type="scientific">Rotaria magnacalcarata</name>
    <dbReference type="NCBI Taxonomy" id="392030"/>
    <lineage>
        <taxon>Eukaryota</taxon>
        <taxon>Metazoa</taxon>
        <taxon>Spiralia</taxon>
        <taxon>Gnathifera</taxon>
        <taxon>Rotifera</taxon>
        <taxon>Eurotatoria</taxon>
        <taxon>Bdelloidea</taxon>
        <taxon>Philodinida</taxon>
        <taxon>Philodinidae</taxon>
        <taxon>Rotaria</taxon>
    </lineage>
</organism>
<dbReference type="InterPro" id="IPR018152">
    <property type="entry name" value="SOD_Cu/Zn_BS"/>
</dbReference>
<keyword evidence="2" id="KW-0732">Signal</keyword>
<sequence>MMFILFTSILFVLIHQGQCSMQATANLQLHTTTTSIGTLTFFQQDANSPVHITGTLRSLNISANHGFHVHVYGVSGSSPNCTAAGGHFNPYNTVHGPRSATIMQRHVGDLGNITTDANGTVTINIQDSIIQFYNATQSIANRTIVVHRMYDDGGMGTGDSNLTGNAGERVACGNIIMMISDGINIKPIKSNLVLTMMLIIMIFFH</sequence>
<dbReference type="GO" id="GO:0005507">
    <property type="term" value="F:copper ion binding"/>
    <property type="evidence" value="ECO:0007669"/>
    <property type="project" value="InterPro"/>
</dbReference>
<evidence type="ECO:0000313" key="4">
    <source>
        <dbReference type="EMBL" id="CAF2101848.1"/>
    </source>
</evidence>
<dbReference type="EC" id="1.15.1.1" evidence="1"/>
<dbReference type="InterPro" id="IPR036423">
    <property type="entry name" value="SOD-like_Cu/Zn_dom_sf"/>
</dbReference>
<evidence type="ECO:0000313" key="5">
    <source>
        <dbReference type="EMBL" id="CAF2103237.1"/>
    </source>
</evidence>
<keyword evidence="1" id="KW-0479">Metal-binding</keyword>
<keyword evidence="1" id="KW-0862">Zinc</keyword>
<feature type="chain" id="PRO_5035611386" description="Superoxide dismutase [Cu-Zn]" evidence="2">
    <location>
        <begin position="20"/>
        <end position="205"/>
    </location>
</feature>
<comment type="function">
    <text evidence="1">Destroys radicals which are normally produced within the cells and which are toxic to biological systems.</text>
</comment>
<dbReference type="Pfam" id="PF00080">
    <property type="entry name" value="Sod_Cu"/>
    <property type="match status" value="1"/>
</dbReference>
<feature type="domain" description="Superoxide dismutase copper/zinc binding" evidence="3">
    <location>
        <begin position="37"/>
        <end position="175"/>
    </location>
</feature>
<dbReference type="Proteomes" id="UP000663856">
    <property type="component" value="Unassembled WGS sequence"/>
</dbReference>
<dbReference type="AlphaFoldDB" id="A0A816TTF0"/>
<evidence type="ECO:0000259" key="3">
    <source>
        <dbReference type="Pfam" id="PF00080"/>
    </source>
</evidence>
<dbReference type="Gene3D" id="2.60.40.200">
    <property type="entry name" value="Superoxide dismutase, copper/zinc binding domain"/>
    <property type="match status" value="1"/>
</dbReference>
<dbReference type="GO" id="GO:0004784">
    <property type="term" value="F:superoxide dismutase activity"/>
    <property type="evidence" value="ECO:0007669"/>
    <property type="project" value="UniProtKB-EC"/>
</dbReference>
<dbReference type="EMBL" id="CAJNRG010008142">
    <property type="protein sequence ID" value="CAF2101848.1"/>
    <property type="molecule type" value="Genomic_DNA"/>
</dbReference>
<comment type="cofactor">
    <cofactor evidence="1">
        <name>Zn(2+)</name>
        <dbReference type="ChEBI" id="CHEBI:29105"/>
    </cofactor>
    <text evidence="1">Binds 1 zinc ion per subunit.</text>
</comment>
<feature type="signal peptide" evidence="2">
    <location>
        <begin position="1"/>
        <end position="19"/>
    </location>
</feature>
<comment type="cofactor">
    <cofactor evidence="1">
        <name>Cu cation</name>
        <dbReference type="ChEBI" id="CHEBI:23378"/>
    </cofactor>
    <text evidence="1">Binds 1 copper ion per subunit.</text>
</comment>
<evidence type="ECO:0000256" key="1">
    <source>
        <dbReference type="RuleBase" id="RU000393"/>
    </source>
</evidence>
<comment type="similarity">
    <text evidence="1">Belongs to the Cu-Zn superoxide dismutase family.</text>
</comment>
<evidence type="ECO:0000313" key="6">
    <source>
        <dbReference type="Proteomes" id="UP000663887"/>
    </source>
</evidence>
<comment type="caution">
    <text evidence="4">The sequence shown here is derived from an EMBL/GenBank/DDBJ whole genome shotgun (WGS) entry which is preliminary data.</text>
</comment>
<gene>
    <name evidence="5" type="ORF">WKI299_LOCUS20632</name>
    <name evidence="4" type="ORF">XDN619_LOCUS18853</name>
</gene>
<dbReference type="EMBL" id="CAJNRF010008652">
    <property type="protein sequence ID" value="CAF2103237.1"/>
    <property type="molecule type" value="Genomic_DNA"/>
</dbReference>
<proteinExistence type="inferred from homology"/>
<dbReference type="SUPFAM" id="SSF49329">
    <property type="entry name" value="Cu,Zn superoxide dismutase-like"/>
    <property type="match status" value="1"/>
</dbReference>
<dbReference type="PROSITE" id="PS00332">
    <property type="entry name" value="SOD_CU_ZN_2"/>
    <property type="match status" value="1"/>
</dbReference>
<reference evidence="4" key="1">
    <citation type="submission" date="2021-02" db="EMBL/GenBank/DDBJ databases">
        <authorList>
            <person name="Nowell W R."/>
        </authorList>
    </citation>
    <scope>NUCLEOTIDE SEQUENCE</scope>
</reference>
<name>A0A816TTF0_9BILA</name>
<accession>A0A816TTF0</accession>
<dbReference type="InterPro" id="IPR001424">
    <property type="entry name" value="SOD_Cu_Zn_dom"/>
</dbReference>
<keyword evidence="1" id="KW-0186">Copper</keyword>
<dbReference type="InterPro" id="IPR024134">
    <property type="entry name" value="SOD_Cu/Zn_/chaperone"/>
</dbReference>
<dbReference type="PRINTS" id="PR00068">
    <property type="entry name" value="CUZNDISMTASE"/>
</dbReference>
<protein>
    <recommendedName>
        <fullName evidence="1">Superoxide dismutase [Cu-Zn]</fullName>
        <ecNumber evidence="1">1.15.1.1</ecNumber>
    </recommendedName>
</protein>
<keyword evidence="1" id="KW-0560">Oxidoreductase</keyword>
<comment type="catalytic activity">
    <reaction evidence="1">
        <text>2 superoxide + 2 H(+) = H2O2 + O2</text>
        <dbReference type="Rhea" id="RHEA:20696"/>
        <dbReference type="ChEBI" id="CHEBI:15378"/>
        <dbReference type="ChEBI" id="CHEBI:15379"/>
        <dbReference type="ChEBI" id="CHEBI:16240"/>
        <dbReference type="ChEBI" id="CHEBI:18421"/>
        <dbReference type="EC" id="1.15.1.1"/>
    </reaction>
</comment>
<dbReference type="Proteomes" id="UP000663887">
    <property type="component" value="Unassembled WGS sequence"/>
</dbReference>